<sequence length="410" mass="46214">MKFSLVILEFIFLALLNNVNATANGFQDSQYKLSYEGQLDNINNFKNDEIRGYKLNSNKDEPTLDQLWGQDWPFTGVPSFAHLETTKCLIDSQLDYDIGIIGVPFDTATTYRSGARFGPRAIRDASQRQNKLRGFNHRAKFNPYENWAKIIDCGDIPVTPMDNELGLKQMTKAFEELILKRNSTSNETGATHPRLIALGGDHSILLPHVRALNKIYDKVAIIHFDAHLDTWKPSKYPSFWSSPQSRFTHGSMIYLAYEEGLISDDYNVHIGLRTRLSGTDFEDYDDDKEQGFIQIEADDVWINGREGLDNIVDTVYNRIPKDFPVYLSVDIDCLDPGFAPGTGTIEPGGLLPRELIYLLRKLESLNLVGADIVEVNPAFDQAEVTATNAAQVVFELLTSMVKKGRPIPIN</sequence>
<evidence type="ECO:0000313" key="7">
    <source>
        <dbReference type="Proteomes" id="UP001165120"/>
    </source>
</evidence>
<dbReference type="GO" id="GO:0046872">
    <property type="term" value="F:metal ion binding"/>
    <property type="evidence" value="ECO:0007669"/>
    <property type="project" value="UniProtKB-KW"/>
</dbReference>
<dbReference type="PROSITE" id="PS51409">
    <property type="entry name" value="ARGINASE_2"/>
    <property type="match status" value="1"/>
</dbReference>
<dbReference type="Gene3D" id="3.40.800.10">
    <property type="entry name" value="Ureohydrolase domain"/>
    <property type="match status" value="1"/>
</dbReference>
<evidence type="ECO:0000256" key="2">
    <source>
        <dbReference type="ARBA" id="ARBA00022723"/>
    </source>
</evidence>
<dbReference type="Proteomes" id="UP001165120">
    <property type="component" value="Unassembled WGS sequence"/>
</dbReference>
<feature type="signal peptide" evidence="5">
    <location>
        <begin position="1"/>
        <end position="21"/>
    </location>
</feature>
<dbReference type="AlphaFoldDB" id="A0A9W6SXR7"/>
<keyword evidence="3 4" id="KW-0378">Hydrolase</keyword>
<dbReference type="PANTHER" id="PTHR11358">
    <property type="entry name" value="ARGINASE/AGMATINASE"/>
    <property type="match status" value="1"/>
</dbReference>
<dbReference type="InterPro" id="IPR006035">
    <property type="entry name" value="Ureohydrolase"/>
</dbReference>
<comment type="caution">
    <text evidence="6">The sequence shown here is derived from an EMBL/GenBank/DDBJ whole genome shotgun (WGS) entry which is preliminary data.</text>
</comment>
<organism evidence="6 7">
    <name type="scientific">Candida boidinii</name>
    <name type="common">Yeast</name>
    <dbReference type="NCBI Taxonomy" id="5477"/>
    <lineage>
        <taxon>Eukaryota</taxon>
        <taxon>Fungi</taxon>
        <taxon>Dikarya</taxon>
        <taxon>Ascomycota</taxon>
        <taxon>Saccharomycotina</taxon>
        <taxon>Pichiomycetes</taxon>
        <taxon>Pichiales</taxon>
        <taxon>Pichiaceae</taxon>
        <taxon>Ogataea</taxon>
        <taxon>Ogataea/Candida clade</taxon>
    </lineage>
</organism>
<protein>
    <submittedName>
        <fullName evidence="6">Unnamed protein product</fullName>
    </submittedName>
</protein>
<dbReference type="GO" id="GO:0008783">
    <property type="term" value="F:agmatinase activity"/>
    <property type="evidence" value="ECO:0007669"/>
    <property type="project" value="TreeGrafter"/>
</dbReference>
<evidence type="ECO:0000313" key="6">
    <source>
        <dbReference type="EMBL" id="GME69382.1"/>
    </source>
</evidence>
<dbReference type="EMBL" id="BSXN01000659">
    <property type="protein sequence ID" value="GME69382.1"/>
    <property type="molecule type" value="Genomic_DNA"/>
</dbReference>
<keyword evidence="2" id="KW-0479">Metal-binding</keyword>
<dbReference type="PRINTS" id="PR00116">
    <property type="entry name" value="ARGINASE"/>
</dbReference>
<feature type="chain" id="PRO_5040996700" evidence="5">
    <location>
        <begin position="22"/>
        <end position="410"/>
    </location>
</feature>
<dbReference type="CDD" id="cd11592">
    <property type="entry name" value="Agmatinase_PAH"/>
    <property type="match status" value="1"/>
</dbReference>
<keyword evidence="5" id="KW-0732">Signal</keyword>
<dbReference type="GO" id="GO:0033389">
    <property type="term" value="P:putrescine biosynthetic process from arginine, via agmatine"/>
    <property type="evidence" value="ECO:0007669"/>
    <property type="project" value="TreeGrafter"/>
</dbReference>
<evidence type="ECO:0000256" key="5">
    <source>
        <dbReference type="SAM" id="SignalP"/>
    </source>
</evidence>
<dbReference type="InterPro" id="IPR020855">
    <property type="entry name" value="Ureohydrolase_Mn_BS"/>
</dbReference>
<dbReference type="InterPro" id="IPR023696">
    <property type="entry name" value="Ureohydrolase_dom_sf"/>
</dbReference>
<name>A0A9W6SXR7_CANBO</name>
<dbReference type="PANTHER" id="PTHR11358:SF26">
    <property type="entry name" value="GUANIDINO ACID HYDROLASE, MITOCHONDRIAL"/>
    <property type="match status" value="1"/>
</dbReference>
<evidence type="ECO:0000256" key="4">
    <source>
        <dbReference type="RuleBase" id="RU003684"/>
    </source>
</evidence>
<proteinExistence type="inferred from homology"/>
<dbReference type="SUPFAM" id="SSF52768">
    <property type="entry name" value="Arginase/deacetylase"/>
    <property type="match status" value="1"/>
</dbReference>
<evidence type="ECO:0000256" key="3">
    <source>
        <dbReference type="ARBA" id="ARBA00022801"/>
    </source>
</evidence>
<keyword evidence="7" id="KW-1185">Reference proteome</keyword>
<evidence type="ECO:0000256" key="1">
    <source>
        <dbReference type="ARBA" id="ARBA00009227"/>
    </source>
</evidence>
<dbReference type="PROSITE" id="PS01053">
    <property type="entry name" value="ARGINASE_1"/>
    <property type="match status" value="1"/>
</dbReference>
<dbReference type="Pfam" id="PF00491">
    <property type="entry name" value="Arginase"/>
    <property type="match status" value="1"/>
</dbReference>
<comment type="similarity">
    <text evidence="1">Belongs to the arginase family. Agmatinase subfamily.</text>
</comment>
<dbReference type="NCBIfam" id="TIGR01230">
    <property type="entry name" value="agmatinase"/>
    <property type="match status" value="1"/>
</dbReference>
<gene>
    <name evidence="6" type="ORF">Cboi02_000227400</name>
</gene>
<reference evidence="6" key="1">
    <citation type="submission" date="2023-04" db="EMBL/GenBank/DDBJ databases">
        <title>Candida boidinii NBRC 10035.</title>
        <authorList>
            <person name="Ichikawa N."/>
            <person name="Sato H."/>
            <person name="Tonouchi N."/>
        </authorList>
    </citation>
    <scope>NUCLEOTIDE SEQUENCE</scope>
    <source>
        <strain evidence="6">NBRC 10035</strain>
    </source>
</reference>
<accession>A0A9W6SXR7</accession>
<dbReference type="InterPro" id="IPR005925">
    <property type="entry name" value="Agmatinase-rel"/>
</dbReference>
<dbReference type="FunFam" id="3.40.800.10:FF:000014">
    <property type="entry name" value="Arginase family protein"/>
    <property type="match status" value="1"/>
</dbReference>